<dbReference type="AlphaFoldDB" id="A0AA88J6W3"/>
<evidence type="ECO:0000313" key="2">
    <source>
        <dbReference type="Proteomes" id="UP001187192"/>
    </source>
</evidence>
<sequence length="89" mass="9505">MATTHNQARPNSEGGVVQLAGQKLLVVDVGRDGAGFTAREGRATGSSEEKLSRCRQWKSQSRLCRKGGTMAAGFGDGRDGKLSLRRLSK</sequence>
<dbReference type="Gramene" id="FCD_00037955-RA">
    <property type="protein sequence ID" value="FCD_00037955-RA:cds"/>
    <property type="gene ID" value="FCD_00037955"/>
</dbReference>
<dbReference type="EMBL" id="BTGU01000156">
    <property type="protein sequence ID" value="GMN63695.1"/>
    <property type="molecule type" value="Genomic_DNA"/>
</dbReference>
<reference evidence="1" key="1">
    <citation type="submission" date="2023-07" db="EMBL/GenBank/DDBJ databases">
        <title>draft genome sequence of fig (Ficus carica).</title>
        <authorList>
            <person name="Takahashi T."/>
            <person name="Nishimura K."/>
        </authorList>
    </citation>
    <scope>NUCLEOTIDE SEQUENCE</scope>
</reference>
<organism evidence="1 2">
    <name type="scientific">Ficus carica</name>
    <name type="common">Common fig</name>
    <dbReference type="NCBI Taxonomy" id="3494"/>
    <lineage>
        <taxon>Eukaryota</taxon>
        <taxon>Viridiplantae</taxon>
        <taxon>Streptophyta</taxon>
        <taxon>Embryophyta</taxon>
        <taxon>Tracheophyta</taxon>
        <taxon>Spermatophyta</taxon>
        <taxon>Magnoliopsida</taxon>
        <taxon>eudicotyledons</taxon>
        <taxon>Gunneridae</taxon>
        <taxon>Pentapetalae</taxon>
        <taxon>rosids</taxon>
        <taxon>fabids</taxon>
        <taxon>Rosales</taxon>
        <taxon>Moraceae</taxon>
        <taxon>Ficeae</taxon>
        <taxon>Ficus</taxon>
    </lineage>
</organism>
<protein>
    <submittedName>
        <fullName evidence="1">Uncharacterized protein</fullName>
    </submittedName>
</protein>
<name>A0AA88J6W3_FICCA</name>
<dbReference type="Proteomes" id="UP001187192">
    <property type="component" value="Unassembled WGS sequence"/>
</dbReference>
<proteinExistence type="predicted"/>
<keyword evidence="2" id="KW-1185">Reference proteome</keyword>
<gene>
    <name evidence="1" type="ORF">TIFTF001_032779</name>
</gene>
<comment type="caution">
    <text evidence="1">The sequence shown here is derived from an EMBL/GenBank/DDBJ whole genome shotgun (WGS) entry which is preliminary data.</text>
</comment>
<evidence type="ECO:0000313" key="1">
    <source>
        <dbReference type="EMBL" id="GMN63695.1"/>
    </source>
</evidence>
<accession>A0AA88J6W3</accession>